<dbReference type="eggNOG" id="COG2135">
    <property type="taxonomic scope" value="Bacteria"/>
</dbReference>
<organism evidence="9 10">
    <name type="scientific">Cytobacillus oceanisediminis 2691</name>
    <dbReference type="NCBI Taxonomy" id="1196031"/>
    <lineage>
        <taxon>Bacteria</taxon>
        <taxon>Bacillati</taxon>
        <taxon>Bacillota</taxon>
        <taxon>Bacilli</taxon>
        <taxon>Bacillales</taxon>
        <taxon>Bacillaceae</taxon>
        <taxon>Cytobacillus</taxon>
    </lineage>
</organism>
<dbReference type="Gene3D" id="3.90.1680.10">
    <property type="entry name" value="SOS response associated peptidase-like"/>
    <property type="match status" value="1"/>
</dbReference>
<dbReference type="GO" id="GO:0006508">
    <property type="term" value="P:proteolysis"/>
    <property type="evidence" value="ECO:0007669"/>
    <property type="project" value="UniProtKB-KW"/>
</dbReference>
<name>A0A161JCC4_9BACI</name>
<dbReference type="PANTHER" id="PTHR13604">
    <property type="entry name" value="DC12-RELATED"/>
    <property type="match status" value="1"/>
</dbReference>
<protein>
    <recommendedName>
        <fullName evidence="8">Abasic site processing protein</fullName>
        <ecNumber evidence="8">3.4.-.-</ecNumber>
    </recommendedName>
</protein>
<reference evidence="9 10" key="1">
    <citation type="submission" date="2016-04" db="EMBL/GenBank/DDBJ databases">
        <title>Complete genome sequence of Bacillus oceanisediminis strain 2691.</title>
        <authorList>
            <person name="Jeong H."/>
            <person name="Kim H.J."/>
            <person name="Lee D.-W."/>
        </authorList>
    </citation>
    <scope>NUCLEOTIDE SEQUENCE [LARGE SCALE GENOMIC DNA]</scope>
    <source>
        <strain evidence="9 10">2691</strain>
        <plasmid evidence="10">pbo1</plasmid>
    </source>
</reference>
<dbReference type="KEGG" id="bon:A361_27350"/>
<dbReference type="SUPFAM" id="SSF143081">
    <property type="entry name" value="BB1717-like"/>
    <property type="match status" value="1"/>
</dbReference>
<dbReference type="AlphaFoldDB" id="A0A161JCC4"/>
<keyword evidence="2 8" id="KW-0645">Protease</keyword>
<dbReference type="GO" id="GO:0106300">
    <property type="term" value="P:protein-DNA covalent cross-linking repair"/>
    <property type="evidence" value="ECO:0007669"/>
    <property type="project" value="InterPro"/>
</dbReference>
<dbReference type="EC" id="3.4.-.-" evidence="8"/>
<dbReference type="RefSeq" id="WP_019381015.1">
    <property type="nucleotide sequence ID" value="NZ_CP015507.1"/>
</dbReference>
<evidence type="ECO:0000313" key="9">
    <source>
        <dbReference type="EMBL" id="AND42901.1"/>
    </source>
</evidence>
<keyword evidence="6" id="KW-0238">DNA-binding</keyword>
<sequence>MCGRFSLAEDISALQQYFDFEISEEISPRFNIAPSQRILTVISDGQNRRGGTMKWGLVPFWAKDERIGYKMINARSEGIDEKPSFKHAFKRRRLLIPVDGFYEWKRKDDGTKQPYRFIMKDKRPFAFAGLWETWKKGEQPLHSCTVITTTPNSVTEEIHDRMPVILHQDDYDLWLNPKNDDTEHLKSLLVPYPAEEMDLYPVSTMVNSPKNNIADILAPLNSL</sequence>
<geneLocation type="plasmid" evidence="10">
    <name>pbo1</name>
</geneLocation>
<dbReference type="EMBL" id="CP015507">
    <property type="protein sequence ID" value="AND42901.1"/>
    <property type="molecule type" value="Genomic_DNA"/>
</dbReference>
<accession>A0A161JCC4</accession>
<dbReference type="InterPro" id="IPR003738">
    <property type="entry name" value="SRAP"/>
</dbReference>
<dbReference type="GO" id="GO:0003697">
    <property type="term" value="F:single-stranded DNA binding"/>
    <property type="evidence" value="ECO:0007669"/>
    <property type="project" value="InterPro"/>
</dbReference>
<evidence type="ECO:0000256" key="1">
    <source>
        <dbReference type="ARBA" id="ARBA00008136"/>
    </source>
</evidence>
<keyword evidence="4 8" id="KW-0378">Hydrolase</keyword>
<dbReference type="GO" id="GO:0016829">
    <property type="term" value="F:lyase activity"/>
    <property type="evidence" value="ECO:0007669"/>
    <property type="project" value="UniProtKB-KW"/>
</dbReference>
<evidence type="ECO:0000313" key="10">
    <source>
        <dbReference type="Proteomes" id="UP000077856"/>
    </source>
</evidence>
<evidence type="ECO:0000256" key="8">
    <source>
        <dbReference type="RuleBase" id="RU364100"/>
    </source>
</evidence>
<evidence type="ECO:0000256" key="3">
    <source>
        <dbReference type="ARBA" id="ARBA00022763"/>
    </source>
</evidence>
<evidence type="ECO:0000256" key="2">
    <source>
        <dbReference type="ARBA" id="ARBA00022670"/>
    </source>
</evidence>
<keyword evidence="7" id="KW-0456">Lyase</keyword>
<keyword evidence="3" id="KW-0227">DNA damage</keyword>
<evidence type="ECO:0000256" key="6">
    <source>
        <dbReference type="ARBA" id="ARBA00023125"/>
    </source>
</evidence>
<dbReference type="GO" id="GO:0008233">
    <property type="term" value="F:peptidase activity"/>
    <property type="evidence" value="ECO:0007669"/>
    <property type="project" value="UniProtKB-KW"/>
</dbReference>
<dbReference type="PANTHER" id="PTHR13604:SF0">
    <property type="entry name" value="ABASIC SITE PROCESSING PROTEIN HMCES"/>
    <property type="match status" value="1"/>
</dbReference>
<evidence type="ECO:0000256" key="4">
    <source>
        <dbReference type="ARBA" id="ARBA00022801"/>
    </source>
</evidence>
<dbReference type="Pfam" id="PF02586">
    <property type="entry name" value="SRAP"/>
    <property type="match status" value="1"/>
</dbReference>
<dbReference type="InterPro" id="IPR036590">
    <property type="entry name" value="SRAP-like"/>
</dbReference>
<gene>
    <name evidence="9" type="ORF">A361_27350</name>
</gene>
<keyword evidence="9" id="KW-0614">Plasmid</keyword>
<keyword evidence="5" id="KW-0190">Covalent protein-DNA linkage</keyword>
<evidence type="ECO:0000256" key="5">
    <source>
        <dbReference type="ARBA" id="ARBA00023124"/>
    </source>
</evidence>
<proteinExistence type="inferred from homology"/>
<evidence type="ECO:0000256" key="7">
    <source>
        <dbReference type="ARBA" id="ARBA00023239"/>
    </source>
</evidence>
<dbReference type="Proteomes" id="UP000077856">
    <property type="component" value="Plasmid pBO1"/>
</dbReference>
<comment type="similarity">
    <text evidence="1 8">Belongs to the SOS response-associated peptidase family.</text>
</comment>